<comment type="function">
    <text evidence="7">Catalyzes the interconversion of 2-phosphoglycerate and 3-phosphoglycerate.</text>
</comment>
<feature type="binding site" evidence="5">
    <location>
        <begin position="9"/>
        <end position="16"/>
    </location>
    <ligand>
        <name>substrate</name>
    </ligand>
</feature>
<keyword evidence="2" id="KW-0324">Glycolysis</keyword>
<feature type="site" description="Transition state stabilizer" evidence="6">
    <location>
        <position position="182"/>
    </location>
</feature>
<feature type="binding site" evidence="5">
    <location>
        <begin position="115"/>
        <end position="116"/>
    </location>
    <ligand>
        <name>substrate</name>
    </ligand>
</feature>
<evidence type="ECO:0000256" key="1">
    <source>
        <dbReference type="ARBA" id="ARBA00006717"/>
    </source>
</evidence>
<feature type="compositionally biased region" description="Low complexity" evidence="8">
    <location>
        <begin position="126"/>
        <end position="136"/>
    </location>
</feature>
<feature type="binding site" evidence="5">
    <location>
        <begin position="183"/>
        <end position="184"/>
    </location>
    <ligand>
        <name>substrate</name>
    </ligand>
</feature>
<dbReference type="CDD" id="cd07067">
    <property type="entry name" value="HP_PGM_like"/>
    <property type="match status" value="1"/>
</dbReference>
<dbReference type="InterPro" id="IPR001345">
    <property type="entry name" value="PG/BPGM_mutase_AS"/>
</dbReference>
<dbReference type="SUPFAM" id="SSF53254">
    <property type="entry name" value="Phosphoglycerate mutase-like"/>
    <property type="match status" value="1"/>
</dbReference>
<comment type="catalytic activity">
    <reaction evidence="7">
        <text>(2R)-2-phosphoglycerate = (2R)-3-phosphoglycerate</text>
        <dbReference type="Rhea" id="RHEA:15901"/>
        <dbReference type="ChEBI" id="CHEBI:58272"/>
        <dbReference type="ChEBI" id="CHEBI:58289"/>
        <dbReference type="EC" id="5.4.2.11"/>
    </reaction>
</comment>
<comment type="similarity">
    <text evidence="1">Belongs to the phosphoglycerate mutase family. BPG-dependent PGAM subfamily.</text>
</comment>
<dbReference type="PROSITE" id="PS00175">
    <property type="entry name" value="PG_MUTASE"/>
    <property type="match status" value="1"/>
</dbReference>
<dbReference type="EMBL" id="JAGEMK010000003">
    <property type="protein sequence ID" value="MBO1751604.1"/>
    <property type="molecule type" value="Genomic_DNA"/>
</dbReference>
<gene>
    <name evidence="9" type="ORF">J4G33_07270</name>
</gene>
<dbReference type="PANTHER" id="PTHR11931">
    <property type="entry name" value="PHOSPHOGLYCERATE MUTASE"/>
    <property type="match status" value="1"/>
</dbReference>
<feature type="binding site" evidence="5">
    <location>
        <position position="99"/>
    </location>
    <ligand>
        <name>substrate</name>
    </ligand>
</feature>
<dbReference type="NCBIfam" id="TIGR01258">
    <property type="entry name" value="pgm_1"/>
    <property type="match status" value="1"/>
</dbReference>
<feature type="binding site" evidence="5">
    <location>
        <position position="61"/>
    </location>
    <ligand>
        <name>substrate</name>
    </ligand>
</feature>
<dbReference type="Gene3D" id="3.40.50.1240">
    <property type="entry name" value="Phosphoglycerate mutase-like"/>
    <property type="match status" value="1"/>
</dbReference>
<feature type="active site" description="Proton donor/acceptor" evidence="4">
    <location>
        <position position="88"/>
    </location>
</feature>
<evidence type="ECO:0000256" key="2">
    <source>
        <dbReference type="ARBA" id="ARBA00023152"/>
    </source>
</evidence>
<proteinExistence type="inferred from homology"/>
<dbReference type="Pfam" id="PF00300">
    <property type="entry name" value="His_Phos_1"/>
    <property type="match status" value="1"/>
</dbReference>
<reference evidence="9" key="1">
    <citation type="submission" date="2021-03" db="EMBL/GenBank/DDBJ databases">
        <title>Actinotalea soli sp. nov., isolated from soil.</title>
        <authorList>
            <person name="Ping W."/>
            <person name="Zhang J."/>
        </authorList>
    </citation>
    <scope>NUCLEOTIDE SEQUENCE</scope>
    <source>
        <strain evidence="9">BY-33</strain>
    </source>
</reference>
<dbReference type="SMART" id="SM00855">
    <property type="entry name" value="PGAM"/>
    <property type="match status" value="1"/>
</dbReference>
<evidence type="ECO:0000256" key="7">
    <source>
        <dbReference type="RuleBase" id="RU004512"/>
    </source>
</evidence>
<comment type="pathway">
    <text evidence="7">Carbohydrate degradation; glycolysis; pyruvate from D-glyceraldehyde 3-phosphate: step 3/5.</text>
</comment>
<dbReference type="Proteomes" id="UP000664209">
    <property type="component" value="Unassembled WGS sequence"/>
</dbReference>
<name>A0A939LPL9_9CELL</name>
<evidence type="ECO:0000313" key="9">
    <source>
        <dbReference type="EMBL" id="MBO1751604.1"/>
    </source>
</evidence>
<feature type="region of interest" description="Disordered" evidence="8">
    <location>
        <begin position="117"/>
        <end position="151"/>
    </location>
</feature>
<keyword evidence="3 9" id="KW-0413">Isomerase</keyword>
<evidence type="ECO:0000256" key="5">
    <source>
        <dbReference type="PIRSR" id="PIRSR613078-2"/>
    </source>
</evidence>
<evidence type="ECO:0000256" key="3">
    <source>
        <dbReference type="ARBA" id="ARBA00023235"/>
    </source>
</evidence>
<organism evidence="9 10">
    <name type="scientific">Actinotalea soli</name>
    <dbReference type="NCBI Taxonomy" id="2819234"/>
    <lineage>
        <taxon>Bacteria</taxon>
        <taxon>Bacillati</taxon>
        <taxon>Actinomycetota</taxon>
        <taxon>Actinomycetes</taxon>
        <taxon>Micrococcales</taxon>
        <taxon>Cellulomonadaceae</taxon>
        <taxon>Actinotalea</taxon>
    </lineage>
</organism>
<evidence type="ECO:0000256" key="8">
    <source>
        <dbReference type="SAM" id="MobiDB-lite"/>
    </source>
</evidence>
<dbReference type="AlphaFoldDB" id="A0A939LPL9"/>
<evidence type="ECO:0000313" key="10">
    <source>
        <dbReference type="Proteomes" id="UP000664209"/>
    </source>
</evidence>
<dbReference type="InterPro" id="IPR013078">
    <property type="entry name" value="His_Pase_superF_clade-1"/>
</dbReference>
<evidence type="ECO:0000256" key="6">
    <source>
        <dbReference type="PIRSR" id="PIRSR613078-3"/>
    </source>
</evidence>
<dbReference type="InterPro" id="IPR005952">
    <property type="entry name" value="Phosphogly_mut1"/>
</dbReference>
<dbReference type="RefSeq" id="WP_208055289.1">
    <property type="nucleotide sequence ID" value="NZ_JAGEMK010000003.1"/>
</dbReference>
<dbReference type="GO" id="GO:0004619">
    <property type="term" value="F:phosphoglycerate mutase activity"/>
    <property type="evidence" value="ECO:0007669"/>
    <property type="project" value="UniProtKB-EC"/>
</dbReference>
<dbReference type="PIRSF" id="PIRSF000709">
    <property type="entry name" value="6PFK_2-Ptase"/>
    <property type="match status" value="1"/>
</dbReference>
<dbReference type="InterPro" id="IPR029033">
    <property type="entry name" value="His_PPase_superfam"/>
</dbReference>
<sequence length="248" mass="26329">MTGVLLLLRHGQSTANASKTFTGLLDVGLTELGSEQARAAAHLMTADGLRPDEVVTSPMRRAARTAELAVAAGGWQDVPLRSSWRLAERDYGNLTDVPKAEARAALGPEAYLSVRRTLHGSPPPASADQAAGWGAAYTDPGSGLPQPGAGESLHDVVERVRPEWQRLRVALDEGRTVLVVAHGNSLRALCLLVDDLSEDEVRELNLPAGHPLRYDLTAEGAVLPRGGAYLDADSAQREAERIAHEGGT</sequence>
<accession>A0A939LPL9</accession>
<protein>
    <recommendedName>
        <fullName evidence="7">2,3-bisphosphoglycerate-dependent phosphoglycerate mutase</fullName>
        <ecNumber evidence="7">5.4.2.11</ecNumber>
    </recommendedName>
</protein>
<dbReference type="EC" id="5.4.2.11" evidence="7"/>
<comment type="caution">
    <text evidence="9">The sequence shown here is derived from an EMBL/GenBank/DDBJ whole genome shotgun (WGS) entry which is preliminary data.</text>
</comment>
<feature type="active site" description="Tele-phosphohistidine intermediate" evidence="4">
    <location>
        <position position="10"/>
    </location>
</feature>
<dbReference type="GO" id="GO:0006096">
    <property type="term" value="P:glycolytic process"/>
    <property type="evidence" value="ECO:0007669"/>
    <property type="project" value="UniProtKB-KW"/>
</dbReference>
<feature type="binding site" evidence="5">
    <location>
        <begin position="88"/>
        <end position="91"/>
    </location>
    <ligand>
        <name>substrate</name>
    </ligand>
</feature>
<feature type="binding site" evidence="5">
    <location>
        <begin position="22"/>
        <end position="23"/>
    </location>
    <ligand>
        <name>substrate</name>
    </ligand>
</feature>
<keyword evidence="10" id="KW-1185">Reference proteome</keyword>
<evidence type="ECO:0000256" key="4">
    <source>
        <dbReference type="PIRSR" id="PIRSR613078-1"/>
    </source>
</evidence>